<organism evidence="7 8">
    <name type="scientific">Turicibacter faecis</name>
    <dbReference type="NCBI Taxonomy" id="2963365"/>
    <lineage>
        <taxon>Bacteria</taxon>
        <taxon>Bacillati</taxon>
        <taxon>Bacillota</taxon>
        <taxon>Erysipelotrichia</taxon>
        <taxon>Erysipelotrichales</taxon>
        <taxon>Turicibacteraceae</taxon>
        <taxon>Turicibacter</taxon>
    </lineage>
</organism>
<feature type="transmembrane region" description="Helical" evidence="5">
    <location>
        <begin position="180"/>
        <end position="206"/>
    </location>
</feature>
<feature type="domain" description="Sodium/calcium exchanger membrane region" evidence="6">
    <location>
        <begin position="2"/>
        <end position="150"/>
    </location>
</feature>
<comment type="subcellular location">
    <subcellularLocation>
        <location evidence="1">Membrane</location>
        <topology evidence="1">Multi-pass membrane protein</topology>
    </subcellularLocation>
</comment>
<feature type="domain" description="Sodium/calcium exchanger membrane region" evidence="6">
    <location>
        <begin position="177"/>
        <end position="318"/>
    </location>
</feature>
<feature type="transmembrane region" description="Helical" evidence="5">
    <location>
        <begin position="212"/>
        <end position="234"/>
    </location>
</feature>
<dbReference type="Pfam" id="PF01699">
    <property type="entry name" value="Na_Ca_ex"/>
    <property type="match status" value="2"/>
</dbReference>
<evidence type="ECO:0000256" key="5">
    <source>
        <dbReference type="SAM" id="Phobius"/>
    </source>
</evidence>
<dbReference type="InterPro" id="IPR044880">
    <property type="entry name" value="NCX_ion-bd_dom_sf"/>
</dbReference>
<dbReference type="NCBIfam" id="TIGR00367">
    <property type="entry name" value="calcium/sodium antiporter"/>
    <property type="match status" value="1"/>
</dbReference>
<dbReference type="PANTHER" id="PTHR10846:SF8">
    <property type="entry name" value="INNER MEMBRANE PROTEIN YRBG"/>
    <property type="match status" value="1"/>
</dbReference>
<dbReference type="InterPro" id="IPR004481">
    <property type="entry name" value="K/Na/Ca-exchanger"/>
</dbReference>
<feature type="transmembrane region" description="Helical" evidence="5">
    <location>
        <begin position="130"/>
        <end position="150"/>
    </location>
</feature>
<protein>
    <submittedName>
        <fullName evidence="7">K+-dependent Na+/Ca+ exchanger</fullName>
    </submittedName>
</protein>
<evidence type="ECO:0000259" key="6">
    <source>
        <dbReference type="Pfam" id="PF01699"/>
    </source>
</evidence>
<gene>
    <name evidence="7" type="ORF">T23_19610</name>
</gene>
<proteinExistence type="predicted"/>
<dbReference type="Gene3D" id="1.20.1420.30">
    <property type="entry name" value="NCX, central ion-binding region"/>
    <property type="match status" value="1"/>
</dbReference>
<evidence type="ECO:0000256" key="2">
    <source>
        <dbReference type="ARBA" id="ARBA00022692"/>
    </source>
</evidence>
<evidence type="ECO:0000313" key="8">
    <source>
        <dbReference type="Proteomes" id="UP001432099"/>
    </source>
</evidence>
<feature type="transmembrane region" description="Helical" evidence="5">
    <location>
        <begin position="300"/>
        <end position="318"/>
    </location>
</feature>
<keyword evidence="2 5" id="KW-0812">Transmembrane</keyword>
<feature type="transmembrane region" description="Helical" evidence="5">
    <location>
        <begin position="267"/>
        <end position="288"/>
    </location>
</feature>
<keyword evidence="3 5" id="KW-1133">Transmembrane helix</keyword>
<sequence length="320" mass="34125">MSYIMLIVGFILLIKGADWFVGGASSIAKTLKIPSLIIGLTIVAFGTSAPEAAVSITGAFAGANDITVGNVIGSNMFNLLVVVGVSAFICPLKVKRSIIAKEFPFAILGTFVLILLGYDSKYHNYPDNVLTQADGIMLLLLMAIFMYYLIELALTSRKNGVEAETEEEIKVYSMPKSIGLCLIGIVGIVLGGDWVVDAASAIALTFGMSQSMVGLTIVAIGTSLPELVTSVVAARKGESDIALGNVIGSNIFNVFFVLGISSTIHEITINTSVFFDMFLMLITSLIAYGFAVSKRKINKVEGVILISLYVAYMAFVIWKG</sequence>
<dbReference type="EMBL" id="AP028127">
    <property type="protein sequence ID" value="BEH91859.1"/>
    <property type="molecule type" value="Genomic_DNA"/>
</dbReference>
<evidence type="ECO:0000256" key="3">
    <source>
        <dbReference type="ARBA" id="ARBA00022989"/>
    </source>
</evidence>
<feature type="transmembrane region" description="Helical" evidence="5">
    <location>
        <begin position="72"/>
        <end position="92"/>
    </location>
</feature>
<dbReference type="Proteomes" id="UP001432099">
    <property type="component" value="Chromosome"/>
</dbReference>
<dbReference type="InterPro" id="IPR004837">
    <property type="entry name" value="NaCa_Exmemb"/>
</dbReference>
<evidence type="ECO:0000256" key="1">
    <source>
        <dbReference type="ARBA" id="ARBA00004141"/>
    </source>
</evidence>
<accession>A0ABN6ZDI1</accession>
<feature type="transmembrane region" description="Helical" evidence="5">
    <location>
        <begin position="241"/>
        <end position="261"/>
    </location>
</feature>
<keyword evidence="8" id="KW-1185">Reference proteome</keyword>
<feature type="transmembrane region" description="Helical" evidence="5">
    <location>
        <begin position="36"/>
        <end position="60"/>
    </location>
</feature>
<evidence type="ECO:0000313" key="7">
    <source>
        <dbReference type="EMBL" id="BEH91859.1"/>
    </source>
</evidence>
<dbReference type="RefSeq" id="WP_161832567.1">
    <property type="nucleotide sequence ID" value="NZ_AP028127.1"/>
</dbReference>
<feature type="transmembrane region" description="Helical" evidence="5">
    <location>
        <begin position="6"/>
        <end position="24"/>
    </location>
</feature>
<reference evidence="7" key="1">
    <citation type="journal article" date="2024" name="Int. J. Syst. Evol. Microbiol.">
        <title>Turicibacter faecis sp. nov., isolated from faeces of heart failure mouse model.</title>
        <authorList>
            <person name="Imamura Y."/>
            <person name="Motooka D."/>
            <person name="Nakajima Y."/>
            <person name="Ito S."/>
            <person name="Kitakaze M."/>
            <person name="Iida T."/>
            <person name="Nakamura S."/>
        </authorList>
    </citation>
    <scope>NUCLEOTIDE SEQUENCE</scope>
    <source>
        <strain evidence="7">TC023</strain>
    </source>
</reference>
<dbReference type="PANTHER" id="PTHR10846">
    <property type="entry name" value="SODIUM/POTASSIUM/CALCIUM EXCHANGER"/>
    <property type="match status" value="1"/>
</dbReference>
<feature type="transmembrane region" description="Helical" evidence="5">
    <location>
        <begin position="99"/>
        <end position="118"/>
    </location>
</feature>
<keyword evidence="4 5" id="KW-0472">Membrane</keyword>
<name>A0ABN6ZDI1_9FIRM</name>
<evidence type="ECO:0000256" key="4">
    <source>
        <dbReference type="ARBA" id="ARBA00023136"/>
    </source>
</evidence>